<evidence type="ECO:0000313" key="1">
    <source>
        <dbReference type="EMBL" id="KAH6937166.1"/>
    </source>
</evidence>
<evidence type="ECO:0000313" key="2">
    <source>
        <dbReference type="Proteomes" id="UP000821845"/>
    </source>
</evidence>
<sequence>MRHCCTADCATITGGSTHARALMRHNANRRYTARISVIGRINLLRKDSRADLFLWRNGRFYFLFLAAVPRQQDVQAAYTSCPAASFVAVVFVRSGEPDKGSVGTDSMQGPPSTPVEWQRWRNQRNAPSDTSGLVRVSTPPGRLLPDDRCCPMRQVVSVRHVPKVVPTPVGEKSLAEHAQMAAAAPFLIVGFSQRETTTSGLLADPVEGTSQPNQRVELGPPPAAKRKSMTRTGCSSCQGRHHCDLDDVDESVSPTEGLFPTRRPAKPEAVPIANERYVCGLSDDPRTVGEHAIGEARNAAKSHARRKPTVYPGRSFLGRSGRSEKPVEDIHGWDMEAPGTRGRAGLRSKEIREKNKATKRRQECACDVGGRPSDGTRCHNRRYGAQLPMGHRRTRWHSAKTWSKLWVVYERAGVHHSLGRRSSFVTDSARQGSTGPNP</sequence>
<protein>
    <submittedName>
        <fullName evidence="1">Uncharacterized protein</fullName>
    </submittedName>
</protein>
<accession>A0ACB7SSZ2</accession>
<keyword evidence="2" id="KW-1185">Reference proteome</keyword>
<comment type="caution">
    <text evidence="1">The sequence shown here is derived from an EMBL/GenBank/DDBJ whole genome shotgun (WGS) entry which is preliminary data.</text>
</comment>
<dbReference type="Proteomes" id="UP000821845">
    <property type="component" value="Chromosome 3"/>
</dbReference>
<dbReference type="EMBL" id="CM023483">
    <property type="protein sequence ID" value="KAH6937166.1"/>
    <property type="molecule type" value="Genomic_DNA"/>
</dbReference>
<gene>
    <name evidence="1" type="ORF">HPB50_025812</name>
</gene>
<organism evidence="1 2">
    <name type="scientific">Hyalomma asiaticum</name>
    <name type="common">Tick</name>
    <dbReference type="NCBI Taxonomy" id="266040"/>
    <lineage>
        <taxon>Eukaryota</taxon>
        <taxon>Metazoa</taxon>
        <taxon>Ecdysozoa</taxon>
        <taxon>Arthropoda</taxon>
        <taxon>Chelicerata</taxon>
        <taxon>Arachnida</taxon>
        <taxon>Acari</taxon>
        <taxon>Parasitiformes</taxon>
        <taxon>Ixodida</taxon>
        <taxon>Ixodoidea</taxon>
        <taxon>Ixodidae</taxon>
        <taxon>Hyalomminae</taxon>
        <taxon>Hyalomma</taxon>
    </lineage>
</organism>
<reference evidence="1" key="1">
    <citation type="submission" date="2020-05" db="EMBL/GenBank/DDBJ databases">
        <title>Large-scale comparative analyses of tick genomes elucidate their genetic diversity and vector capacities.</title>
        <authorList>
            <person name="Jia N."/>
            <person name="Wang J."/>
            <person name="Shi W."/>
            <person name="Du L."/>
            <person name="Sun Y."/>
            <person name="Zhan W."/>
            <person name="Jiang J."/>
            <person name="Wang Q."/>
            <person name="Zhang B."/>
            <person name="Ji P."/>
            <person name="Sakyi L.B."/>
            <person name="Cui X."/>
            <person name="Yuan T."/>
            <person name="Jiang B."/>
            <person name="Yang W."/>
            <person name="Lam T.T.-Y."/>
            <person name="Chang Q."/>
            <person name="Ding S."/>
            <person name="Wang X."/>
            <person name="Zhu J."/>
            <person name="Ruan X."/>
            <person name="Zhao L."/>
            <person name="Wei J."/>
            <person name="Que T."/>
            <person name="Du C."/>
            <person name="Cheng J."/>
            <person name="Dai P."/>
            <person name="Han X."/>
            <person name="Huang E."/>
            <person name="Gao Y."/>
            <person name="Liu J."/>
            <person name="Shao H."/>
            <person name="Ye R."/>
            <person name="Li L."/>
            <person name="Wei W."/>
            <person name="Wang X."/>
            <person name="Wang C."/>
            <person name="Yang T."/>
            <person name="Huo Q."/>
            <person name="Li W."/>
            <person name="Guo W."/>
            <person name="Chen H."/>
            <person name="Zhou L."/>
            <person name="Ni X."/>
            <person name="Tian J."/>
            <person name="Zhou Y."/>
            <person name="Sheng Y."/>
            <person name="Liu T."/>
            <person name="Pan Y."/>
            <person name="Xia L."/>
            <person name="Li J."/>
            <person name="Zhao F."/>
            <person name="Cao W."/>
        </authorList>
    </citation>
    <scope>NUCLEOTIDE SEQUENCE</scope>
    <source>
        <strain evidence="1">Hyas-2018</strain>
    </source>
</reference>
<name>A0ACB7SSZ2_HYAAI</name>
<proteinExistence type="predicted"/>